<reference evidence="8" key="1">
    <citation type="submission" date="2022-08" db="EMBL/GenBank/DDBJ databases">
        <authorList>
            <consortium name="DOE Joint Genome Institute"/>
            <person name="Min B."/>
            <person name="Riley R."/>
            <person name="Sierra-Patev S."/>
            <person name="Naranjo-Ortiz M."/>
            <person name="Looney B."/>
            <person name="Konkel Z."/>
            <person name="Slot J.C."/>
            <person name="Sakamoto Y."/>
            <person name="Steenwyk J.L."/>
            <person name="Rokas A."/>
            <person name="Carro J."/>
            <person name="Camarero S."/>
            <person name="Ferreira P."/>
            <person name="Molpeceres G."/>
            <person name="Ruiz-Duenas F.J."/>
            <person name="Serrano A."/>
            <person name="Henrissat B."/>
            <person name="Drula E."/>
            <person name="Hughes K.W."/>
            <person name="Mata J.L."/>
            <person name="Ishikawa N.K."/>
            <person name="Vargas-Isla R."/>
            <person name="Ushijima S."/>
            <person name="Smith C.A."/>
            <person name="Ahrendt S."/>
            <person name="Andreopoulos W."/>
            <person name="He G."/>
            <person name="Labutti K."/>
            <person name="Lipzen A."/>
            <person name="Ng V."/>
            <person name="Sandor L."/>
            <person name="Barry K."/>
            <person name="Martinez A.T."/>
            <person name="Xiao Y."/>
            <person name="Gibbons J.G."/>
            <person name="Terashima K."/>
            <person name="Hibbett D.S."/>
            <person name="Grigoriev I.V."/>
        </authorList>
    </citation>
    <scope>NUCLEOTIDE SEQUENCE</scope>
    <source>
        <strain evidence="8">TFB10291</strain>
    </source>
</reference>
<evidence type="ECO:0000313" key="9">
    <source>
        <dbReference type="Proteomes" id="UP001163798"/>
    </source>
</evidence>
<comment type="caution">
    <text evidence="8">The sequence shown here is derived from an EMBL/GenBank/DDBJ whole genome shotgun (WGS) entry which is preliminary data.</text>
</comment>
<dbReference type="GO" id="GO:0003735">
    <property type="term" value="F:structural constituent of ribosome"/>
    <property type="evidence" value="ECO:0007669"/>
    <property type="project" value="UniProtKB-UniRule"/>
</dbReference>
<name>A0AA38L3L8_9AGAR</name>
<dbReference type="Gene3D" id="3.30.230.10">
    <property type="match status" value="1"/>
</dbReference>
<dbReference type="InterPro" id="IPR020568">
    <property type="entry name" value="Ribosomal_Su5_D2-typ_SF"/>
</dbReference>
<accession>A0AA38L3L8</accession>
<feature type="compositionally biased region" description="Polar residues" evidence="6">
    <location>
        <begin position="19"/>
        <end position="30"/>
    </location>
</feature>
<evidence type="ECO:0000256" key="2">
    <source>
        <dbReference type="ARBA" id="ARBA00022980"/>
    </source>
</evidence>
<keyword evidence="2 4" id="KW-0689">Ribosomal protein</keyword>
<feature type="compositionally biased region" description="Polar residues" evidence="6">
    <location>
        <begin position="42"/>
        <end position="57"/>
    </location>
</feature>
<feature type="region of interest" description="Disordered" evidence="6">
    <location>
        <begin position="19"/>
        <end position="83"/>
    </location>
</feature>
<organism evidence="8 9">
    <name type="scientific">Lentinula aff. detonsa</name>
    <dbReference type="NCBI Taxonomy" id="2804958"/>
    <lineage>
        <taxon>Eukaryota</taxon>
        <taxon>Fungi</taxon>
        <taxon>Dikarya</taxon>
        <taxon>Basidiomycota</taxon>
        <taxon>Agaricomycotina</taxon>
        <taxon>Agaricomycetes</taxon>
        <taxon>Agaricomycetidae</taxon>
        <taxon>Agaricales</taxon>
        <taxon>Marasmiineae</taxon>
        <taxon>Omphalotaceae</taxon>
        <taxon>Lentinula</taxon>
    </lineage>
</organism>
<dbReference type="InterPro" id="IPR000851">
    <property type="entry name" value="Ribosomal_uS5"/>
</dbReference>
<evidence type="ECO:0000256" key="5">
    <source>
        <dbReference type="RuleBase" id="RU003823"/>
    </source>
</evidence>
<dbReference type="InterPro" id="IPR013810">
    <property type="entry name" value="Ribosomal_uS5_N"/>
</dbReference>
<dbReference type="SUPFAM" id="SSF54211">
    <property type="entry name" value="Ribosomal protein S5 domain 2-like"/>
    <property type="match status" value="1"/>
</dbReference>
<dbReference type="InterPro" id="IPR005324">
    <property type="entry name" value="Ribosomal_uS5_C"/>
</dbReference>
<evidence type="ECO:0000256" key="3">
    <source>
        <dbReference type="ARBA" id="ARBA00023274"/>
    </source>
</evidence>
<evidence type="ECO:0000313" key="8">
    <source>
        <dbReference type="EMBL" id="KAJ3781885.1"/>
    </source>
</evidence>
<dbReference type="SUPFAM" id="SSF54768">
    <property type="entry name" value="dsRNA-binding domain-like"/>
    <property type="match status" value="1"/>
</dbReference>
<dbReference type="PROSITE" id="PS50881">
    <property type="entry name" value="S5_DSRBD"/>
    <property type="match status" value="1"/>
</dbReference>
<dbReference type="GO" id="GO:0003723">
    <property type="term" value="F:RNA binding"/>
    <property type="evidence" value="ECO:0007669"/>
    <property type="project" value="InterPro"/>
</dbReference>
<dbReference type="Pfam" id="PF03719">
    <property type="entry name" value="Ribosomal_S5_C"/>
    <property type="match status" value="1"/>
</dbReference>
<evidence type="ECO:0000259" key="7">
    <source>
        <dbReference type="PROSITE" id="PS50881"/>
    </source>
</evidence>
<dbReference type="Pfam" id="PF00333">
    <property type="entry name" value="Ribosomal_S5"/>
    <property type="match status" value="1"/>
</dbReference>
<dbReference type="GO" id="GO:0006412">
    <property type="term" value="P:translation"/>
    <property type="evidence" value="ECO:0007669"/>
    <property type="project" value="InterPro"/>
</dbReference>
<evidence type="ECO:0000256" key="6">
    <source>
        <dbReference type="SAM" id="MobiDB-lite"/>
    </source>
</evidence>
<evidence type="ECO:0000256" key="1">
    <source>
        <dbReference type="ARBA" id="ARBA00008945"/>
    </source>
</evidence>
<keyword evidence="9" id="KW-1185">Reference proteome</keyword>
<dbReference type="GO" id="GO:0005840">
    <property type="term" value="C:ribosome"/>
    <property type="evidence" value="ECO:0007669"/>
    <property type="project" value="UniProtKB-KW"/>
</dbReference>
<feature type="compositionally biased region" description="Polar residues" evidence="6">
    <location>
        <begin position="71"/>
        <end position="83"/>
    </location>
</feature>
<dbReference type="PANTHER" id="PTHR48277">
    <property type="entry name" value="MITOCHONDRIAL RIBOSOMAL PROTEIN S5"/>
    <property type="match status" value="1"/>
</dbReference>
<comment type="similarity">
    <text evidence="1 5">Belongs to the universal ribosomal protein uS5 family.</text>
</comment>
<dbReference type="GO" id="GO:0005737">
    <property type="term" value="C:cytoplasm"/>
    <property type="evidence" value="ECO:0007669"/>
    <property type="project" value="UniProtKB-ARBA"/>
</dbReference>
<proteinExistence type="inferred from homology"/>
<protein>
    <recommendedName>
        <fullName evidence="7">S5 DRBM domain-containing protein</fullName>
    </recommendedName>
</protein>
<dbReference type="Proteomes" id="UP001163798">
    <property type="component" value="Unassembled WGS sequence"/>
</dbReference>
<feature type="compositionally biased region" description="Polar residues" evidence="6">
    <location>
        <begin position="182"/>
        <end position="197"/>
    </location>
</feature>
<evidence type="ECO:0000256" key="4">
    <source>
        <dbReference type="PROSITE-ProRule" id="PRU00268"/>
    </source>
</evidence>
<dbReference type="InterPro" id="IPR014721">
    <property type="entry name" value="Ribsml_uS5_D2-typ_fold_subgr"/>
</dbReference>
<dbReference type="GO" id="GO:1990904">
    <property type="term" value="C:ribonucleoprotein complex"/>
    <property type="evidence" value="ECO:0007669"/>
    <property type="project" value="UniProtKB-UniRule"/>
</dbReference>
<feature type="region of interest" description="Disordered" evidence="6">
    <location>
        <begin position="162"/>
        <end position="216"/>
    </location>
</feature>
<dbReference type="EMBL" id="MU793516">
    <property type="protein sequence ID" value="KAJ3781885.1"/>
    <property type="molecule type" value="Genomic_DNA"/>
</dbReference>
<dbReference type="FunFam" id="3.30.230.10:FF:000002">
    <property type="entry name" value="30S ribosomal protein S5"/>
    <property type="match status" value="1"/>
</dbReference>
<dbReference type="Gene3D" id="3.30.160.20">
    <property type="match status" value="1"/>
</dbReference>
<dbReference type="PANTHER" id="PTHR48277:SF1">
    <property type="entry name" value="MITOCHONDRIAL RIBOSOMAL PROTEIN S5"/>
    <property type="match status" value="1"/>
</dbReference>
<gene>
    <name evidence="8" type="ORF">GGU10DRAFT_390276</name>
</gene>
<dbReference type="AlphaFoldDB" id="A0AA38L3L8"/>
<sequence length="470" mass="52697">MNRLSRQLVASSRLIRPTNVSAARTPTSVYSRKYAKKHTSSRQDSATHPYPATSSEIRTAKSESHTPPFDAQSSMKELPVSSSPTIQVDNLDELLEVFESQAGQEMLLMLPERAFQELNELLSKVMQSDGKEDAHIMHAVAQLLSAFNFKLQVTVPLPEEALSEEQVERQRAEDGEVDPESSESSKLAEQTAQSVENTETEEVIKRPFPNLMSPDPLMDSREVLDLKPTATNPFHNRVIVRNHRSIFHEAMANDGFNFDDPNWTPAKSDLADEELQIDEVTGLEGYPVEELMKFVLVRRFVVQQTGKGKIDHHQCFTVVGDGNGMVGLGMGTDIEPTHALTKSHIAAIKNMDHVDRFENRTIWTEMSGKFRSTQIKMRPRPMGFGLRCQPVLHQVLKAAGIKDISAKIWGSRNPIMIMQAALQMLQGGHNPLGFGNGIGGKGKRLTKGIGMRSKFHIERERGRRLHDFRK</sequence>
<keyword evidence="3 4" id="KW-0687">Ribonucleoprotein</keyword>
<feature type="domain" description="S5 DRBM" evidence="7">
    <location>
        <begin position="291"/>
        <end position="354"/>
    </location>
</feature>